<gene>
    <name evidence="2" type="ORF">GALL_475230</name>
</gene>
<comment type="caution">
    <text evidence="2">The sequence shown here is derived from an EMBL/GenBank/DDBJ whole genome shotgun (WGS) entry which is preliminary data.</text>
</comment>
<name>A0A1J5PHD2_9ZZZZ</name>
<proteinExistence type="predicted"/>
<reference evidence="2" key="1">
    <citation type="submission" date="2016-10" db="EMBL/GenBank/DDBJ databases">
        <title>Sequence of Gallionella enrichment culture.</title>
        <authorList>
            <person name="Poehlein A."/>
            <person name="Muehling M."/>
            <person name="Daniel R."/>
        </authorList>
    </citation>
    <scope>NUCLEOTIDE SEQUENCE</scope>
</reference>
<evidence type="ECO:0000313" key="2">
    <source>
        <dbReference type="EMBL" id="OIQ70862.1"/>
    </source>
</evidence>
<protein>
    <submittedName>
        <fullName evidence="2">Uncharacterized protein</fullName>
    </submittedName>
</protein>
<sequence>MQHAAQRLHPVLVGGAQPCPGEYSLGLQLQRLALLLAAGQRQRAPQHIGRVELDGKALVTEIHRASHSAEERQAGAPHHVHPLQAGPALDRGGPHVVQREFERDVQPDRSAGAHRIEHIAQPLVDRAVDEVAERVGCLRLRLAADAQHTVAKAGQGAVDCGEARAVGMRRGVADFQTVGGDDEFAGHLGQLRPQGVGMHGLGTCRFALGKQLPRRVVEHPIVDLRGHAEGAATGGLVVGKVGHFSLDREIHLFRAACGNAAAQVITGLQRNVHRQVVPHRAGVGAGELALEIDASQPLRGAAPVQGGGARGVGIGEGEFLAVDAPGAVAAALPAQVGLQAVERQLRRREHQRQVQATLGESQLHAAIVLRGGQVARQPLQSGQIGGQIQRLGCGRACGDQGLDVFRRSGLLPPRAGGAAPGQAGEPGLQAVSRRQSACGRSRRPLPSGFQAGDAALRL</sequence>
<dbReference type="AlphaFoldDB" id="A0A1J5PHD2"/>
<feature type="region of interest" description="Disordered" evidence="1">
    <location>
        <begin position="435"/>
        <end position="458"/>
    </location>
</feature>
<organism evidence="2">
    <name type="scientific">mine drainage metagenome</name>
    <dbReference type="NCBI Taxonomy" id="410659"/>
    <lineage>
        <taxon>unclassified sequences</taxon>
        <taxon>metagenomes</taxon>
        <taxon>ecological metagenomes</taxon>
    </lineage>
</organism>
<dbReference type="EMBL" id="MLJW01003989">
    <property type="protein sequence ID" value="OIQ70862.1"/>
    <property type="molecule type" value="Genomic_DNA"/>
</dbReference>
<accession>A0A1J5PHD2</accession>
<evidence type="ECO:0000256" key="1">
    <source>
        <dbReference type="SAM" id="MobiDB-lite"/>
    </source>
</evidence>